<comment type="caution">
    <text evidence="7">The sequence shown here is derived from an EMBL/GenBank/DDBJ whole genome shotgun (WGS) entry which is preliminary data.</text>
</comment>
<dbReference type="EMBL" id="JBAWKC010000002">
    <property type="protein sequence ID" value="MFH6768447.1"/>
    <property type="molecule type" value="Genomic_DNA"/>
</dbReference>
<accession>A0ABW7MTF4</accession>
<evidence type="ECO:0000256" key="1">
    <source>
        <dbReference type="ARBA" id="ARBA00022617"/>
    </source>
</evidence>
<reference evidence="7 8" key="1">
    <citation type="submission" date="2024-02" db="EMBL/GenBank/DDBJ databases">
        <title>A Gaetbulibacter species isolated from tidal flats and genomic insights of their niches.</title>
        <authorList>
            <person name="Ye Y."/>
        </authorList>
    </citation>
    <scope>NUCLEOTIDE SEQUENCE [LARGE SCALE GENOMIC DNA]</scope>
    <source>
        <strain evidence="7 8">KEM-8</strain>
    </source>
</reference>
<protein>
    <submittedName>
        <fullName evidence="7">C-type cytochrome</fullName>
    </submittedName>
</protein>
<evidence type="ECO:0000313" key="7">
    <source>
        <dbReference type="EMBL" id="MFH6768447.1"/>
    </source>
</evidence>
<evidence type="ECO:0000313" key="8">
    <source>
        <dbReference type="Proteomes" id="UP001610104"/>
    </source>
</evidence>
<evidence type="ECO:0000256" key="5">
    <source>
        <dbReference type="SAM" id="SignalP"/>
    </source>
</evidence>
<feature type="domain" description="Cytochrome c" evidence="6">
    <location>
        <begin position="76"/>
        <end position="166"/>
    </location>
</feature>
<name>A0ABW7MTF4_9FLAO</name>
<keyword evidence="5" id="KW-0732">Signal</keyword>
<keyword evidence="2 4" id="KW-0479">Metal-binding</keyword>
<proteinExistence type="predicted"/>
<dbReference type="PROSITE" id="PS51007">
    <property type="entry name" value="CYTC"/>
    <property type="match status" value="1"/>
</dbReference>
<keyword evidence="8" id="KW-1185">Reference proteome</keyword>
<feature type="signal peptide" evidence="5">
    <location>
        <begin position="1"/>
        <end position="24"/>
    </location>
</feature>
<evidence type="ECO:0000259" key="6">
    <source>
        <dbReference type="PROSITE" id="PS51007"/>
    </source>
</evidence>
<keyword evidence="1 4" id="KW-0349">Heme</keyword>
<keyword evidence="3 4" id="KW-0408">Iron</keyword>
<dbReference type="RefSeq" id="WP_395437702.1">
    <property type="nucleotide sequence ID" value="NZ_JBAWKC010000002.1"/>
</dbReference>
<dbReference type="PROSITE" id="PS51257">
    <property type="entry name" value="PROKAR_LIPOPROTEIN"/>
    <property type="match status" value="1"/>
</dbReference>
<evidence type="ECO:0000256" key="2">
    <source>
        <dbReference type="ARBA" id="ARBA00022723"/>
    </source>
</evidence>
<dbReference type="Gene3D" id="1.10.760.10">
    <property type="entry name" value="Cytochrome c-like domain"/>
    <property type="match status" value="1"/>
</dbReference>
<dbReference type="Pfam" id="PF00034">
    <property type="entry name" value="Cytochrom_C"/>
    <property type="match status" value="1"/>
</dbReference>
<gene>
    <name evidence="7" type="ORF">V8G56_06850</name>
</gene>
<feature type="chain" id="PRO_5046677292" evidence="5">
    <location>
        <begin position="25"/>
        <end position="166"/>
    </location>
</feature>
<organism evidence="7 8">
    <name type="scientific">Gaetbulibacter aquiaggeris</name>
    <dbReference type="NCBI Taxonomy" id="1735373"/>
    <lineage>
        <taxon>Bacteria</taxon>
        <taxon>Pseudomonadati</taxon>
        <taxon>Bacteroidota</taxon>
        <taxon>Flavobacteriia</taxon>
        <taxon>Flavobacteriales</taxon>
        <taxon>Flavobacteriaceae</taxon>
        <taxon>Gaetbulibacter</taxon>
    </lineage>
</organism>
<evidence type="ECO:0000256" key="3">
    <source>
        <dbReference type="ARBA" id="ARBA00023004"/>
    </source>
</evidence>
<dbReference type="Proteomes" id="UP001610104">
    <property type="component" value="Unassembled WGS sequence"/>
</dbReference>
<dbReference type="SUPFAM" id="SSF46626">
    <property type="entry name" value="Cytochrome c"/>
    <property type="match status" value="1"/>
</dbReference>
<sequence length="166" mass="18849">MFKLYILILSIFILTLCSCGKAEAEKKAGFSYENMMSTSNKTETKTKVLASEKIDLINKGIGPVTSLELPDEIDYVLAKNGEAVFKKMCTACHRPDKKFIGPAAKGVLKTRTPEWIMNMMLNPEEMLRKDPLAKELLIEFNYAPMVKQDISQEDARAILEYYRTLK</sequence>
<dbReference type="InterPro" id="IPR009056">
    <property type="entry name" value="Cyt_c-like_dom"/>
</dbReference>
<dbReference type="InterPro" id="IPR036909">
    <property type="entry name" value="Cyt_c-like_dom_sf"/>
</dbReference>
<evidence type="ECO:0000256" key="4">
    <source>
        <dbReference type="PROSITE-ProRule" id="PRU00433"/>
    </source>
</evidence>